<evidence type="ECO:0000256" key="6">
    <source>
        <dbReference type="ARBA" id="ARBA00050776"/>
    </source>
</evidence>
<dbReference type="SUPFAM" id="SSF53383">
    <property type="entry name" value="PLP-dependent transferases"/>
    <property type="match status" value="1"/>
</dbReference>
<dbReference type="InterPro" id="IPR015421">
    <property type="entry name" value="PyrdxlP-dep_Trfase_major"/>
</dbReference>
<dbReference type="InterPro" id="IPR000192">
    <property type="entry name" value="Aminotrans_V_dom"/>
</dbReference>
<dbReference type="Proteomes" id="UP000218731">
    <property type="component" value="Chromosome 1"/>
</dbReference>
<dbReference type="GO" id="GO:0031071">
    <property type="term" value="F:cysteine desulfurase activity"/>
    <property type="evidence" value="ECO:0007669"/>
    <property type="project" value="UniProtKB-EC"/>
</dbReference>
<dbReference type="InterPro" id="IPR010970">
    <property type="entry name" value="Cys_dSase_SufS"/>
</dbReference>
<organism evidence="9">
    <name type="scientific">Pseudomonas putida</name>
    <name type="common">Arthrobacter siderocapsulatus</name>
    <dbReference type="NCBI Taxonomy" id="303"/>
    <lineage>
        <taxon>Bacteria</taxon>
        <taxon>Pseudomonadati</taxon>
        <taxon>Pseudomonadota</taxon>
        <taxon>Gammaproteobacteria</taxon>
        <taxon>Pseudomonadales</taxon>
        <taxon>Pseudomonadaceae</taxon>
        <taxon>Pseudomonas</taxon>
    </lineage>
</organism>
<evidence type="ECO:0000256" key="1">
    <source>
        <dbReference type="ARBA" id="ARBA00001933"/>
    </source>
</evidence>
<keyword evidence="4" id="KW-0808">Transferase</keyword>
<reference evidence="8 10" key="2">
    <citation type="submission" date="2015-11" db="EMBL/GenBank/DDBJ databases">
        <title>Complete genome sequencing of a biphenyl-degrading bacterium, Pseudomonas putida KF715 (=NBRC110667).</title>
        <authorList>
            <person name="Suenaga H."/>
            <person name="Fujihara N."/>
            <person name="Watanabe T."/>
            <person name="Hirose J."/>
            <person name="Kimura N."/>
            <person name="Yamazoe A."/>
            <person name="Hosoyama A."/>
            <person name="Shimodaira J."/>
            <person name="Furukawa K."/>
        </authorList>
    </citation>
    <scope>NUCLEOTIDE SEQUENCE [LARGE SCALE GENOMIC DNA]</scope>
    <source>
        <strain evidence="8 10">KF715</strain>
    </source>
</reference>
<dbReference type="PANTHER" id="PTHR43586">
    <property type="entry name" value="CYSTEINE DESULFURASE"/>
    <property type="match status" value="1"/>
</dbReference>
<protein>
    <recommendedName>
        <fullName evidence="3">cysteine desulfurase</fullName>
        <ecNumber evidence="3">2.8.1.7</ecNumber>
    </recommendedName>
</protein>
<dbReference type="CDD" id="cd06453">
    <property type="entry name" value="SufS_like"/>
    <property type="match status" value="1"/>
</dbReference>
<feature type="domain" description="Aminotransferase class V" evidence="7">
    <location>
        <begin position="20"/>
        <end position="383"/>
    </location>
</feature>
<evidence type="ECO:0000256" key="5">
    <source>
        <dbReference type="ARBA" id="ARBA00022898"/>
    </source>
</evidence>
<evidence type="ECO:0000313" key="9">
    <source>
        <dbReference type="EMBL" id="CAE47361.1"/>
    </source>
</evidence>
<dbReference type="Gene3D" id="3.40.640.10">
    <property type="entry name" value="Type I PLP-dependent aspartate aminotransferase-like (Major domain)"/>
    <property type="match status" value="1"/>
</dbReference>
<reference evidence="9" key="1">
    <citation type="journal article" date="2004" name="Gene">
        <title>Sequence and transcriptional analysis of a gene cluster of Pseudomonas putida 86 involved in quinoline degradation.</title>
        <authorList>
            <person name="Carl B."/>
            <person name="Arnold A."/>
            <person name="Hauer B."/>
            <person name="Fetzner S."/>
        </authorList>
    </citation>
    <scope>NUCLEOTIDE SEQUENCE</scope>
</reference>
<accession>Q70FG0</accession>
<dbReference type="GO" id="GO:0030170">
    <property type="term" value="F:pyridoxal phosphate binding"/>
    <property type="evidence" value="ECO:0007669"/>
    <property type="project" value="InterPro"/>
</dbReference>
<gene>
    <name evidence="8" type="ORF">KF715C_ch5920</name>
</gene>
<evidence type="ECO:0000259" key="7">
    <source>
        <dbReference type="Pfam" id="PF00266"/>
    </source>
</evidence>
<sequence length="394" mass="42015">MSRVTWMFERNSALGQPVGHYLDSAASAQMLCASHDAMTLLEQGMRANVRRGSHRLAERADELYEQARGTVARFLGTSADQVVFTAGATAALNLLAHALSVRLGEGDEIVVTELEHHSNFIPWQQAARRSGASLNVWPVTAEGVLDMSVLDHMITAKTRVVSVTQVSNVTGLASDLMSIVRRVRAVGALLVVDAAQAVPHGLTAEQADFLVFSGHKVFGPTGIGVLAARHGGLEMLQPVSFGGGMAAGVGLRESTWVDMPWCLEPGTPPFSQALGLAAALDWLAREHGALEEVRRLTRVALDGLLARPRVRVIGPHDRERMGIVSFTVEGVHPHDVAQVLDDQGVWVRAGQMCAQPLLKALGLGAVVRASFAPYNTSADVEALLAGVDRSIALS</sequence>
<dbReference type="Pfam" id="PF00266">
    <property type="entry name" value="Aminotran_5"/>
    <property type="match status" value="1"/>
</dbReference>
<name>Q70FG0_PSEPU</name>
<dbReference type="GO" id="GO:0006534">
    <property type="term" value="P:cysteine metabolic process"/>
    <property type="evidence" value="ECO:0007669"/>
    <property type="project" value="InterPro"/>
</dbReference>
<dbReference type="EMBL" id="AJ583091">
    <property type="protein sequence ID" value="CAE47361.1"/>
    <property type="molecule type" value="Genomic_DNA"/>
</dbReference>
<evidence type="ECO:0000256" key="3">
    <source>
        <dbReference type="ARBA" id="ARBA00012239"/>
    </source>
</evidence>
<dbReference type="AlphaFoldDB" id="Q70FG0"/>
<dbReference type="Gene3D" id="3.90.1150.10">
    <property type="entry name" value="Aspartate Aminotransferase, domain 1"/>
    <property type="match status" value="1"/>
</dbReference>
<dbReference type="RefSeq" id="WP_059399889.1">
    <property type="nucleotide sequence ID" value="NZ_AP015029.1"/>
</dbReference>
<comment type="catalytic activity">
    <reaction evidence="6">
        <text>(sulfur carrier)-H + L-cysteine = (sulfur carrier)-SH + L-alanine</text>
        <dbReference type="Rhea" id="RHEA:43892"/>
        <dbReference type="Rhea" id="RHEA-COMP:14737"/>
        <dbReference type="Rhea" id="RHEA-COMP:14739"/>
        <dbReference type="ChEBI" id="CHEBI:29917"/>
        <dbReference type="ChEBI" id="CHEBI:35235"/>
        <dbReference type="ChEBI" id="CHEBI:57972"/>
        <dbReference type="ChEBI" id="CHEBI:64428"/>
        <dbReference type="EC" id="2.8.1.7"/>
    </reaction>
</comment>
<comment type="cofactor">
    <cofactor evidence="1">
        <name>pyridoxal 5'-phosphate</name>
        <dbReference type="ChEBI" id="CHEBI:597326"/>
    </cofactor>
</comment>
<dbReference type="InterPro" id="IPR015422">
    <property type="entry name" value="PyrdxlP-dep_Trfase_small"/>
</dbReference>
<dbReference type="EMBL" id="AP015029">
    <property type="protein sequence ID" value="BAW21165.1"/>
    <property type="molecule type" value="Genomic_DNA"/>
</dbReference>
<evidence type="ECO:0000313" key="8">
    <source>
        <dbReference type="EMBL" id="BAW21165.1"/>
    </source>
</evidence>
<dbReference type="EC" id="2.8.1.7" evidence="3"/>
<dbReference type="InterPro" id="IPR015424">
    <property type="entry name" value="PyrdxlP-dep_Trfase"/>
</dbReference>
<dbReference type="PANTHER" id="PTHR43586:SF8">
    <property type="entry name" value="CYSTEINE DESULFURASE 1, CHLOROPLASTIC"/>
    <property type="match status" value="1"/>
</dbReference>
<proteinExistence type="inferred from homology"/>
<evidence type="ECO:0000256" key="2">
    <source>
        <dbReference type="ARBA" id="ARBA00010447"/>
    </source>
</evidence>
<evidence type="ECO:0000313" key="10">
    <source>
        <dbReference type="Proteomes" id="UP000218731"/>
    </source>
</evidence>
<comment type="similarity">
    <text evidence="2">Belongs to the class-V pyridoxal-phosphate-dependent aminotransferase family. Csd subfamily.</text>
</comment>
<evidence type="ECO:0000256" key="4">
    <source>
        <dbReference type="ARBA" id="ARBA00022679"/>
    </source>
</evidence>
<keyword evidence="5" id="KW-0663">Pyridoxal phosphate</keyword>